<sequence>MLNGVLPHAASGNMQRCVRACMTARVDLFVHSTGIGVRDWDEVKVLFLQGECNPGTGAW</sequence>
<evidence type="ECO:0000313" key="1">
    <source>
        <dbReference type="EMBL" id="TBU33462.1"/>
    </source>
</evidence>
<dbReference type="EMBL" id="ML143391">
    <property type="protein sequence ID" value="TBU33462.1"/>
    <property type="molecule type" value="Genomic_DNA"/>
</dbReference>
<dbReference type="Proteomes" id="UP000292957">
    <property type="component" value="Unassembled WGS sequence"/>
</dbReference>
<reference evidence="1" key="1">
    <citation type="submission" date="2019-01" db="EMBL/GenBank/DDBJ databases">
        <title>Draft genome sequences of three monokaryotic isolates of the white-rot basidiomycete fungus Dichomitus squalens.</title>
        <authorList>
            <consortium name="DOE Joint Genome Institute"/>
            <person name="Lopez S.C."/>
            <person name="Andreopoulos B."/>
            <person name="Pangilinan J."/>
            <person name="Lipzen A."/>
            <person name="Riley R."/>
            <person name="Ahrendt S."/>
            <person name="Ng V."/>
            <person name="Barry K."/>
            <person name="Daum C."/>
            <person name="Grigoriev I.V."/>
            <person name="Hilden K.S."/>
            <person name="Makela M.R."/>
            <person name="de Vries R.P."/>
        </authorList>
    </citation>
    <scope>NUCLEOTIDE SEQUENCE [LARGE SCALE GENOMIC DNA]</scope>
    <source>
        <strain evidence="1">OM18370.1</strain>
    </source>
</reference>
<proteinExistence type="predicted"/>
<organism evidence="1">
    <name type="scientific">Dichomitus squalens</name>
    <dbReference type="NCBI Taxonomy" id="114155"/>
    <lineage>
        <taxon>Eukaryota</taxon>
        <taxon>Fungi</taxon>
        <taxon>Dikarya</taxon>
        <taxon>Basidiomycota</taxon>
        <taxon>Agaricomycotina</taxon>
        <taxon>Agaricomycetes</taxon>
        <taxon>Polyporales</taxon>
        <taxon>Polyporaceae</taxon>
        <taxon>Dichomitus</taxon>
    </lineage>
</organism>
<protein>
    <submittedName>
        <fullName evidence="1">Uncharacterized protein</fullName>
    </submittedName>
</protein>
<gene>
    <name evidence="1" type="ORF">BD311DRAFT_748639</name>
</gene>
<name>A0A4Q9N2M1_9APHY</name>
<accession>A0A4Q9N2M1</accession>
<dbReference type="AlphaFoldDB" id="A0A4Q9N2M1"/>